<dbReference type="Gene3D" id="1.10.530.10">
    <property type="match status" value="1"/>
</dbReference>
<dbReference type="Pfam" id="PF18013">
    <property type="entry name" value="Phage_lysozyme2"/>
    <property type="match status" value="1"/>
</dbReference>
<dbReference type="Proteomes" id="UP000255467">
    <property type="component" value="Unassembled WGS sequence"/>
</dbReference>
<dbReference type="InterPro" id="IPR041219">
    <property type="entry name" value="Phage_lysozyme2"/>
</dbReference>
<proteinExistence type="predicted"/>
<feature type="domain" description="Phage tail lysozyme" evidence="1">
    <location>
        <begin position="234"/>
        <end position="361"/>
    </location>
</feature>
<dbReference type="AlphaFoldDB" id="A0A378Y6S2"/>
<dbReference type="RefSeq" id="WP_039810332.1">
    <property type="nucleotide sequence ID" value="NZ_UGRY01000002.1"/>
</dbReference>
<accession>A0A378Y6S2</accession>
<sequence length="369" mass="38863">MVVNGQDGVAHYRDWTVELPHPRGGSAGLDSVIDAAERAIQLSVDLFGSGAGAQAPDLVEKLAERGLVDDSGNQSVMADDYAANQDEIDAIAAELHRQNREVDTSAYATSTKTSSAMSDIDHEVDGLKSTLAAEGPAPGEERLSVAAEARLLSAILRTVDAVSDIIESASDGVAEEAERITYSSPTYGAPTPPMMMNTGGYGGYAPAGNDSGGGGFMQTVSAEAIPEGQRARVDEMYQRLLDNGFTPAQAAGILGNLQAESGFRTDAWNAGEASLGLAQWRGDRLEGLERFAAARGGSVTDWRIQIDYISHELQNKESAAYAHLRNARTPGEAAAVFDQYYERSDGSARAKRIANANSIAGAMTTSVSV</sequence>
<organism evidence="2 3">
    <name type="scientific">Nocardia otitidiscaviarum</name>
    <dbReference type="NCBI Taxonomy" id="1823"/>
    <lineage>
        <taxon>Bacteria</taxon>
        <taxon>Bacillati</taxon>
        <taxon>Actinomycetota</taxon>
        <taxon>Actinomycetes</taxon>
        <taxon>Mycobacteriales</taxon>
        <taxon>Nocardiaceae</taxon>
        <taxon>Nocardia</taxon>
    </lineage>
</organism>
<evidence type="ECO:0000259" key="1">
    <source>
        <dbReference type="Pfam" id="PF18013"/>
    </source>
</evidence>
<evidence type="ECO:0000313" key="3">
    <source>
        <dbReference type="Proteomes" id="UP000255467"/>
    </source>
</evidence>
<name>A0A378Y6S2_9NOCA</name>
<protein>
    <recommendedName>
        <fullName evidence="1">Phage tail lysozyme domain-containing protein</fullName>
    </recommendedName>
</protein>
<gene>
    <name evidence="2" type="ORF">NCTC1934_00214</name>
</gene>
<dbReference type="EMBL" id="UGRY01000002">
    <property type="protein sequence ID" value="SUA72784.1"/>
    <property type="molecule type" value="Genomic_DNA"/>
</dbReference>
<reference evidence="2 3" key="1">
    <citation type="submission" date="2018-06" db="EMBL/GenBank/DDBJ databases">
        <authorList>
            <consortium name="Pathogen Informatics"/>
            <person name="Doyle S."/>
        </authorList>
    </citation>
    <scope>NUCLEOTIDE SEQUENCE [LARGE SCALE GENOMIC DNA]</scope>
    <source>
        <strain evidence="2 3">NCTC1934</strain>
    </source>
</reference>
<keyword evidence="3" id="KW-1185">Reference proteome</keyword>
<dbReference type="OrthoDB" id="4521217at2"/>
<evidence type="ECO:0000313" key="2">
    <source>
        <dbReference type="EMBL" id="SUA72784.1"/>
    </source>
</evidence>